<keyword evidence="6" id="KW-0663">Pyridoxal phosphate</keyword>
<comment type="pathway">
    <text evidence="2">Amino-acid biosynthesis; L-cysteine biosynthesis; L-cysteine from L-homocysteine and L-serine: step 1/2.</text>
</comment>
<dbReference type="AlphaFoldDB" id="A0A0M3JXV3"/>
<evidence type="ECO:0000256" key="2">
    <source>
        <dbReference type="ARBA" id="ARBA00005003"/>
    </source>
</evidence>
<evidence type="ECO:0000313" key="10">
    <source>
        <dbReference type="Proteomes" id="UP000267096"/>
    </source>
</evidence>
<feature type="domain" description="Tryptophan synthase beta chain-like PALP" evidence="8">
    <location>
        <begin position="465"/>
        <end position="757"/>
    </location>
</feature>
<evidence type="ECO:0000256" key="6">
    <source>
        <dbReference type="ARBA" id="ARBA00022898"/>
    </source>
</evidence>
<accession>A0A0M3JXV3</accession>
<comment type="cofactor">
    <cofactor evidence="1">
        <name>pyridoxal 5'-phosphate</name>
        <dbReference type="ChEBI" id="CHEBI:597326"/>
    </cofactor>
</comment>
<evidence type="ECO:0000256" key="1">
    <source>
        <dbReference type="ARBA" id="ARBA00001933"/>
    </source>
</evidence>
<comment type="subunit">
    <text evidence="4">Monomer.</text>
</comment>
<dbReference type="Gene3D" id="3.40.50.1100">
    <property type="match status" value="4"/>
</dbReference>
<feature type="domain" description="Tryptophan synthase beta chain-like PALP" evidence="8">
    <location>
        <begin position="52"/>
        <end position="345"/>
    </location>
</feature>
<keyword evidence="10" id="KW-1185">Reference proteome</keyword>
<dbReference type="SUPFAM" id="SSF53686">
    <property type="entry name" value="Tryptophan synthase beta subunit-like PLP-dependent enzymes"/>
    <property type="match status" value="2"/>
</dbReference>
<dbReference type="Proteomes" id="UP000267096">
    <property type="component" value="Unassembled WGS sequence"/>
</dbReference>
<dbReference type="GO" id="GO:0030170">
    <property type="term" value="F:pyridoxal phosphate binding"/>
    <property type="evidence" value="ECO:0007669"/>
    <property type="project" value="UniProtKB-ARBA"/>
</dbReference>
<dbReference type="CDD" id="cd01561">
    <property type="entry name" value="CBS_like"/>
    <property type="match status" value="2"/>
</dbReference>
<dbReference type="InterPro" id="IPR050214">
    <property type="entry name" value="Cys_Synth/Cystath_Beta-Synth"/>
</dbReference>
<evidence type="ECO:0000256" key="7">
    <source>
        <dbReference type="ARBA" id="ARBA00047490"/>
    </source>
</evidence>
<dbReference type="EMBL" id="UYRR01031227">
    <property type="protein sequence ID" value="VDK47890.1"/>
    <property type="molecule type" value="Genomic_DNA"/>
</dbReference>
<dbReference type="WBParaSite" id="ASIM_0001319501-mRNA-1">
    <property type="protein sequence ID" value="ASIM_0001319501-mRNA-1"/>
    <property type="gene ID" value="ASIM_0001319501"/>
</dbReference>
<dbReference type="PANTHER" id="PTHR10314">
    <property type="entry name" value="CYSTATHIONINE BETA-SYNTHASE"/>
    <property type="match status" value="1"/>
</dbReference>
<proteinExistence type="inferred from homology"/>
<evidence type="ECO:0000256" key="3">
    <source>
        <dbReference type="ARBA" id="ARBA00007103"/>
    </source>
</evidence>
<dbReference type="FunFam" id="3.40.50.1100:FF:000118">
    <property type="entry name" value="Related to CYS4-cystathionine beta-synthase"/>
    <property type="match status" value="2"/>
</dbReference>
<dbReference type="InterPro" id="IPR036052">
    <property type="entry name" value="TrpB-like_PALP_sf"/>
</dbReference>
<organism evidence="11">
    <name type="scientific">Anisakis simplex</name>
    <name type="common">Herring worm</name>
    <dbReference type="NCBI Taxonomy" id="6269"/>
    <lineage>
        <taxon>Eukaryota</taxon>
        <taxon>Metazoa</taxon>
        <taxon>Ecdysozoa</taxon>
        <taxon>Nematoda</taxon>
        <taxon>Chromadorea</taxon>
        <taxon>Rhabditida</taxon>
        <taxon>Spirurina</taxon>
        <taxon>Ascaridomorpha</taxon>
        <taxon>Ascaridoidea</taxon>
        <taxon>Anisakidae</taxon>
        <taxon>Anisakis</taxon>
        <taxon>Anisakis simplex complex</taxon>
    </lineage>
</organism>
<protein>
    <recommendedName>
        <fullName evidence="5">cystathionine beta-synthase</fullName>
        <ecNumber evidence="5">4.2.1.22</ecNumber>
    </recommendedName>
</protein>
<sequence>MVVDKSVANNVLPYAKEAANDVSWRDKGAVAGSAHEFREIRIPDGKPIDNILAAIGGIPLVKLNKIPKSLGIECNVYAKIEYLNAGGSTKDRIAERMVDIAEKTGLLKPGMTLIEPTSGNTGIGLALVAAVKGYRCIIVMPAKMSKEKEVTLRALGAEIIRTPTDADYASPESHISTAFRLQKEMPKQAVVLDQYLNPGNPIAHYEGTAAEILMALDKKVDMVVIGAGTGGTVTGAGRRIKEECPNAKVIAVDPHGSILADPTNEQADFYEVEGIGYDFIPAVLEFSHIDKWVKTSDGEAFRMARRLIREEGILCGGSSGSAMVAAMQVCKELKKGQNCVVILPDGIRNYMYVLLLLLLLIINLSRLRLMTSKHANASTPKRAHYNSLVSNVIHHPFRDHPFKDGLKYRPDKVVKCHWSTLHPEQNECPIAFRPWPGAPNRAAGETNAMARLKPFRRPMLLDSVLQAIGNTPLVRLNRIPQSFGVKCKVYAKCEFLNAGGSIKDRIALRMVELAEQQGLLKPGMTIIEPTSGNTGIGLALVAAVKGYRCIIVMPAKMSKEKADTLQLLGAEVVRTPTHAAFNSPDSHIGVAIRLREQIQGAIILDQYVNMGNPLAHYDGTAEEILYALDDKVDMVVVGTGTGGTACGISKKVKEICPQCKIVGVDPEGSILADPTQKETSFYEVEGVGYDFVPTVLDRDMVDEWIKSTDKESFEMARRLIREEGLLCGGSSGANVSAAMRAAKALSEDSECVVILPDGIRNYMYVSSFL</sequence>
<comment type="catalytic activity">
    <reaction evidence="7">
        <text>L-homocysteine + L-serine = L,L-cystathionine + H2O</text>
        <dbReference type="Rhea" id="RHEA:10112"/>
        <dbReference type="ChEBI" id="CHEBI:15377"/>
        <dbReference type="ChEBI" id="CHEBI:33384"/>
        <dbReference type="ChEBI" id="CHEBI:58161"/>
        <dbReference type="ChEBI" id="CHEBI:58199"/>
        <dbReference type="EC" id="4.2.1.22"/>
    </reaction>
</comment>
<name>A0A0M3JXV3_ANISI</name>
<dbReference type="GO" id="GO:0006535">
    <property type="term" value="P:cysteine biosynthetic process from serine"/>
    <property type="evidence" value="ECO:0007669"/>
    <property type="project" value="InterPro"/>
</dbReference>
<evidence type="ECO:0000313" key="11">
    <source>
        <dbReference type="WBParaSite" id="ASIM_0001319501-mRNA-1"/>
    </source>
</evidence>
<dbReference type="GO" id="GO:0004122">
    <property type="term" value="F:cystathionine beta-synthase activity"/>
    <property type="evidence" value="ECO:0007669"/>
    <property type="project" value="UniProtKB-EC"/>
</dbReference>
<dbReference type="EC" id="4.2.1.22" evidence="5"/>
<dbReference type="InterPro" id="IPR001216">
    <property type="entry name" value="P-phosphate_BS"/>
</dbReference>
<dbReference type="PROSITE" id="PS00901">
    <property type="entry name" value="CYS_SYNTHASE"/>
    <property type="match status" value="1"/>
</dbReference>
<dbReference type="FunFam" id="3.40.50.1100:FF:000003">
    <property type="entry name" value="Cystathionine beta-synthase"/>
    <property type="match status" value="2"/>
</dbReference>
<reference evidence="11" key="1">
    <citation type="submission" date="2017-02" db="UniProtKB">
        <authorList>
            <consortium name="WormBaseParasite"/>
        </authorList>
    </citation>
    <scope>IDENTIFICATION</scope>
</reference>
<reference evidence="9 10" key="2">
    <citation type="submission" date="2018-11" db="EMBL/GenBank/DDBJ databases">
        <authorList>
            <consortium name="Pathogen Informatics"/>
        </authorList>
    </citation>
    <scope>NUCLEOTIDE SEQUENCE [LARGE SCALE GENOMIC DNA]</scope>
</reference>
<evidence type="ECO:0000259" key="8">
    <source>
        <dbReference type="Pfam" id="PF00291"/>
    </source>
</evidence>
<evidence type="ECO:0000313" key="9">
    <source>
        <dbReference type="EMBL" id="VDK47890.1"/>
    </source>
</evidence>
<comment type="similarity">
    <text evidence="3">Belongs to the cysteine synthase/cystathionine beta-synthase family.</text>
</comment>
<gene>
    <name evidence="9" type="ORF">ASIM_LOCUS12661</name>
</gene>
<evidence type="ECO:0000256" key="5">
    <source>
        <dbReference type="ARBA" id="ARBA00012041"/>
    </source>
</evidence>
<dbReference type="Pfam" id="PF00291">
    <property type="entry name" value="PALP"/>
    <property type="match status" value="2"/>
</dbReference>
<dbReference type="OrthoDB" id="728at2759"/>
<dbReference type="InterPro" id="IPR001926">
    <property type="entry name" value="TrpB-like_PALP"/>
</dbReference>
<evidence type="ECO:0000256" key="4">
    <source>
        <dbReference type="ARBA" id="ARBA00011245"/>
    </source>
</evidence>